<evidence type="ECO:0000313" key="1">
    <source>
        <dbReference type="EMBL" id="MBV4459918.1"/>
    </source>
</evidence>
<organism evidence="1 2">
    <name type="scientific">Pseudomonas ekonensis</name>
    <dbReference type="NCBI Taxonomy" id="2842353"/>
    <lineage>
        <taxon>Bacteria</taxon>
        <taxon>Pseudomonadati</taxon>
        <taxon>Pseudomonadota</taxon>
        <taxon>Gammaproteobacteria</taxon>
        <taxon>Pseudomonadales</taxon>
        <taxon>Pseudomonadaceae</taxon>
        <taxon>Pseudomonas</taxon>
    </lineage>
</organism>
<comment type="caution">
    <text evidence="1">The sequence shown here is derived from an EMBL/GenBank/DDBJ whole genome shotgun (WGS) entry which is preliminary data.</text>
</comment>
<keyword evidence="2" id="KW-1185">Reference proteome</keyword>
<dbReference type="EMBL" id="JAHSTS010000002">
    <property type="protein sequence ID" value="MBV4459918.1"/>
    <property type="molecule type" value="Genomic_DNA"/>
</dbReference>
<evidence type="ECO:0000313" key="2">
    <source>
        <dbReference type="Proteomes" id="UP000765224"/>
    </source>
</evidence>
<name>A0ABS6PHG6_9PSED</name>
<proteinExistence type="predicted"/>
<gene>
    <name evidence="1" type="ORF">KVG96_18340</name>
</gene>
<dbReference type="Proteomes" id="UP000765224">
    <property type="component" value="Unassembled WGS sequence"/>
</dbReference>
<protein>
    <submittedName>
        <fullName evidence="1">Uncharacterized protein</fullName>
    </submittedName>
</protein>
<sequence>MTKAELKKFVQARIDEKANIILDERVRHDDAAFGELKIYFCLRRILNGNANMEDIGVLHAVNDLMKAMGVIAPNESLGSRLRPELCGPWLNKE</sequence>
<reference evidence="1 2" key="1">
    <citation type="submission" date="2021-06" db="EMBL/GenBank/DDBJ databases">
        <title>Updating the genus Pseudomonas: Description of 43 new species and partition of the Pseudomonas putida group.</title>
        <authorList>
            <person name="Girard L."/>
            <person name="Lood C."/>
            <person name="Vandamme P."/>
            <person name="Rokni-Zadeh H."/>
            <person name="Van Noort V."/>
            <person name="Hofte M."/>
            <person name="Lavigne R."/>
            <person name="De Mot R."/>
        </authorList>
    </citation>
    <scope>NUCLEOTIDE SEQUENCE [LARGE SCALE GENOMIC DNA]</scope>
    <source>
        <strain evidence="1 2">COR58</strain>
    </source>
</reference>
<accession>A0ABS6PHG6</accession>
<dbReference type="RefSeq" id="WP_217893347.1">
    <property type="nucleotide sequence ID" value="NZ_JAHSTS010000002.1"/>
</dbReference>